<dbReference type="Proteomes" id="UP000019226">
    <property type="component" value="Chromosome"/>
</dbReference>
<dbReference type="InterPro" id="IPR017871">
    <property type="entry name" value="ABC_transporter-like_CS"/>
</dbReference>
<comment type="similarity">
    <text evidence="1">Belongs to the ABC transporter superfamily.</text>
</comment>
<keyword evidence="4 6" id="KW-0067">ATP-binding</keyword>
<dbReference type="InterPro" id="IPR027417">
    <property type="entry name" value="P-loop_NTPase"/>
</dbReference>
<dbReference type="InterPro" id="IPR003439">
    <property type="entry name" value="ABC_transporter-like_ATP-bd"/>
</dbReference>
<accession>A0ABM5PNR2</accession>
<name>A0ABM5PNR2_9CORY</name>
<proteinExistence type="inferred from homology"/>
<gene>
    <name evidence="6" type="ORF">CCASEI_04755</name>
</gene>
<evidence type="ECO:0000256" key="3">
    <source>
        <dbReference type="ARBA" id="ARBA00022741"/>
    </source>
</evidence>
<evidence type="ECO:0000259" key="5">
    <source>
        <dbReference type="PROSITE" id="PS50893"/>
    </source>
</evidence>
<keyword evidence="2" id="KW-0813">Transport</keyword>
<reference evidence="7" key="1">
    <citation type="submission" date="2013-02" db="EMBL/GenBank/DDBJ databases">
        <title>The complete genome sequence of Corynebacterium casei LMG S-19264 (=DSM 44701).</title>
        <authorList>
            <person name="Ruckert C."/>
            <person name="Albersmeier A."/>
            <person name="Kalinowski J."/>
        </authorList>
    </citation>
    <scope>NUCLEOTIDE SEQUENCE [LARGE SCALE GENOMIC DNA]</scope>
    <source>
        <strain evidence="7">LMG S-19264</strain>
    </source>
</reference>
<sequence length="294" mass="32648">MLQSDKVTVVVRKVSKSYDVPKKGKSNLSFKQDKFEALRDISFIAKSGECIGILGKNGSGKSTLLSIIAGNEEATNGMVRVSAQPTLLGVSAALQSHLTGRANIRLGLLAMGLSPKEVKSLIEPVIEWAELTDAADRAMETYSSGMKSRLKFAIATAVNREILMVDEALSTGDATFADKARERMKTFLNDAGTVFIVSHSASTIQKHCSRVIWIHEGQVIADGTTKRVLRKYNLWTKRTAAKNLEGADMVIQNAINRYSQPKIYLESEFAKFQIESERFRSEYRRKEGKHRRDS</sequence>
<dbReference type="InterPro" id="IPR050683">
    <property type="entry name" value="Bact_Polysacc_Export_ATP-bd"/>
</dbReference>
<evidence type="ECO:0000256" key="2">
    <source>
        <dbReference type="ARBA" id="ARBA00022448"/>
    </source>
</evidence>
<evidence type="ECO:0000313" key="6">
    <source>
        <dbReference type="EMBL" id="AHI19529.1"/>
    </source>
</evidence>
<dbReference type="PROSITE" id="PS00211">
    <property type="entry name" value="ABC_TRANSPORTER_1"/>
    <property type="match status" value="1"/>
</dbReference>
<dbReference type="GeneID" id="82877115"/>
<dbReference type="InterPro" id="IPR015860">
    <property type="entry name" value="ABC_transpr_TagH-like"/>
</dbReference>
<evidence type="ECO:0000256" key="4">
    <source>
        <dbReference type="ARBA" id="ARBA00022840"/>
    </source>
</evidence>
<evidence type="ECO:0000313" key="7">
    <source>
        <dbReference type="Proteomes" id="UP000019226"/>
    </source>
</evidence>
<evidence type="ECO:0000256" key="1">
    <source>
        <dbReference type="ARBA" id="ARBA00005417"/>
    </source>
</evidence>
<dbReference type="SMART" id="SM00382">
    <property type="entry name" value="AAA"/>
    <property type="match status" value="1"/>
</dbReference>
<dbReference type="RefSeq" id="WP_025387288.1">
    <property type="nucleotide sequence ID" value="NZ_CP004350.1"/>
</dbReference>
<dbReference type="PANTHER" id="PTHR46743:SF2">
    <property type="entry name" value="TEICHOIC ACIDS EXPORT ATP-BINDING PROTEIN TAGH"/>
    <property type="match status" value="1"/>
</dbReference>
<dbReference type="EMBL" id="CP004350">
    <property type="protein sequence ID" value="AHI19529.1"/>
    <property type="molecule type" value="Genomic_DNA"/>
</dbReference>
<dbReference type="SUPFAM" id="SSF52540">
    <property type="entry name" value="P-loop containing nucleoside triphosphate hydrolases"/>
    <property type="match status" value="1"/>
</dbReference>
<dbReference type="InterPro" id="IPR003593">
    <property type="entry name" value="AAA+_ATPase"/>
</dbReference>
<keyword evidence="7" id="KW-1185">Reference proteome</keyword>
<feature type="domain" description="ABC transporter" evidence="5">
    <location>
        <begin position="15"/>
        <end position="241"/>
    </location>
</feature>
<protein>
    <submittedName>
        <fullName evidence="6">ABC transporter ATP-binding protein</fullName>
    </submittedName>
</protein>
<dbReference type="GO" id="GO:0005524">
    <property type="term" value="F:ATP binding"/>
    <property type="evidence" value="ECO:0007669"/>
    <property type="project" value="UniProtKB-KW"/>
</dbReference>
<organism evidence="6 7">
    <name type="scientific">Corynebacterium casei LMG S-19264</name>
    <dbReference type="NCBI Taxonomy" id="1285583"/>
    <lineage>
        <taxon>Bacteria</taxon>
        <taxon>Bacillati</taxon>
        <taxon>Actinomycetota</taxon>
        <taxon>Actinomycetes</taxon>
        <taxon>Mycobacteriales</taxon>
        <taxon>Corynebacteriaceae</taxon>
        <taxon>Corynebacterium</taxon>
    </lineage>
</organism>
<dbReference type="PANTHER" id="PTHR46743">
    <property type="entry name" value="TEICHOIC ACIDS EXPORT ATP-BINDING PROTEIN TAGH"/>
    <property type="match status" value="1"/>
</dbReference>
<dbReference type="CDD" id="cd03220">
    <property type="entry name" value="ABC_KpsT_Wzt"/>
    <property type="match status" value="1"/>
</dbReference>
<dbReference type="Pfam" id="PF00005">
    <property type="entry name" value="ABC_tran"/>
    <property type="match status" value="1"/>
</dbReference>
<dbReference type="Gene3D" id="3.40.50.300">
    <property type="entry name" value="P-loop containing nucleotide triphosphate hydrolases"/>
    <property type="match status" value="1"/>
</dbReference>
<dbReference type="PROSITE" id="PS50893">
    <property type="entry name" value="ABC_TRANSPORTER_2"/>
    <property type="match status" value="1"/>
</dbReference>
<keyword evidence="3" id="KW-0547">Nucleotide-binding</keyword>